<dbReference type="SUPFAM" id="SSF53300">
    <property type="entry name" value="vWA-like"/>
    <property type="match status" value="1"/>
</dbReference>
<reference evidence="8" key="1">
    <citation type="journal article" date="2015" name="J. Biotechnol.">
        <title>Complete genome sequence of Haloferax gibbonsii strain ARA6, a potential producer of polyhydroxyalkanoates and halocins isolated from Araruama, Rio de Janeiro, Brasil.</title>
        <authorList>
            <person name="Pinto L.H."/>
            <person name="D'Alincourt Carvalho-Assef A.P."/>
            <person name="Vieira R.P."/>
            <person name="Clementino M.M."/>
            <person name="Albano R.M."/>
        </authorList>
    </citation>
    <scope>NUCLEOTIDE SEQUENCE [LARGE SCALE GENOMIC DNA]</scope>
    <source>
        <strain evidence="8">ARA6</strain>
    </source>
</reference>
<feature type="domain" description="VWFA" evidence="3">
    <location>
        <begin position="95"/>
        <end position="190"/>
    </location>
</feature>
<dbReference type="Pfam" id="PF24157">
    <property type="entry name" value="DUF7408"/>
    <property type="match status" value="1"/>
</dbReference>
<keyword evidence="1" id="KW-0472">Membrane</keyword>
<feature type="domain" description="DUF7408" evidence="6">
    <location>
        <begin position="306"/>
        <end position="477"/>
    </location>
</feature>
<name>A0A0K1ISQ6_HALGI</name>
<dbReference type="GeneID" id="25245527"/>
<evidence type="ECO:0000313" key="7">
    <source>
        <dbReference type="EMBL" id="AKU07345.1"/>
    </source>
</evidence>
<feature type="domain" description="DUF7407" evidence="5">
    <location>
        <begin position="223"/>
        <end position="296"/>
    </location>
</feature>
<accession>A0A0K1ISQ6</accession>
<dbReference type="AlphaFoldDB" id="A0A0K1ISQ6"/>
<evidence type="ECO:0000313" key="8">
    <source>
        <dbReference type="Proteomes" id="UP000066124"/>
    </source>
</evidence>
<organism evidence="7 8">
    <name type="scientific">Haloferax gibbonsii</name>
    <dbReference type="NCBI Taxonomy" id="35746"/>
    <lineage>
        <taxon>Archaea</taxon>
        <taxon>Methanobacteriati</taxon>
        <taxon>Methanobacteriota</taxon>
        <taxon>Stenosarchaea group</taxon>
        <taxon>Halobacteria</taxon>
        <taxon>Halobacteriales</taxon>
        <taxon>Haloferacaceae</taxon>
        <taxon>Haloferax</taxon>
    </lineage>
</organism>
<evidence type="ECO:0000256" key="1">
    <source>
        <dbReference type="SAM" id="Phobius"/>
    </source>
</evidence>
<feature type="transmembrane region" description="Helical" evidence="1">
    <location>
        <begin position="6"/>
        <end position="28"/>
    </location>
</feature>
<dbReference type="InterPro" id="IPR055830">
    <property type="entry name" value="DUF7407"/>
</dbReference>
<keyword evidence="1" id="KW-1133">Transmembrane helix</keyword>
<evidence type="ECO:0000259" key="3">
    <source>
        <dbReference type="Pfam" id="PF13519"/>
    </source>
</evidence>
<dbReference type="PATRIC" id="fig|35746.4.peg.1310"/>
<feature type="transmembrane region" description="Helical" evidence="1">
    <location>
        <begin position="63"/>
        <end position="85"/>
    </location>
</feature>
<dbReference type="EMBL" id="CP011947">
    <property type="protein sequence ID" value="AKU07345.1"/>
    <property type="molecule type" value="Genomic_DNA"/>
</dbReference>
<evidence type="ECO:0000259" key="5">
    <source>
        <dbReference type="Pfam" id="PF24156"/>
    </source>
</evidence>
<dbReference type="Pfam" id="PF07584">
    <property type="entry name" value="BatA"/>
    <property type="match status" value="1"/>
</dbReference>
<dbReference type="PANTHER" id="PTHR37464">
    <property type="entry name" value="BLL2463 PROTEIN"/>
    <property type="match status" value="1"/>
</dbReference>
<dbReference type="InterPro" id="IPR036465">
    <property type="entry name" value="vWFA_dom_sf"/>
</dbReference>
<dbReference type="Pfam" id="PF13519">
    <property type="entry name" value="VWA_2"/>
    <property type="match status" value="1"/>
</dbReference>
<sequence length="598" mass="62982">MALDEFFLFPLGLVALLGAVPLVILYLLRPEPVRRTLPTFRFLADSAGRNASNPIFDRLLRSLLLLIQLLALVALVGSLATPYVMVPESETVQETVLVVDTSASMGVRDGGGTRFDSALAAARDEVSGTTSVVAAGSNANVVLRRGSATDARAALDGLRASAAPGDLRSAITAAASIAGEDARVVVLSDFADDSPWSDAVREARARGLVVELRQFAGGGQGNVGIVDRRFSGTNVTVTVKNYGDSATTRTLSLAGVTREVRMDPGDVATATLPVPAGGGRAELSPGDAFPTDDALYVAAPEDASVDVLVLTNDENRYLTAALSVIPEVSLTVDNPPTAVSTNYDVVIYSNVNPGRLLSGNVEAGREVVADGGGVAIQAQEESPNYGDLQLVSQASIETNPTIGTVESHQITRDITFPPPTEYVAGDLRSGQSLVTTTGGTSLVAVERREAGRVLYYGFMEDSSAFKYNYQYPVFWKRSVFYLAGRSTLSELNRATGGSLAAGANQTVETPAGEATGPEVRLADAGFYRVGDERFAASLLSEAESDVVAAPLDGESAPSDYPTRVEEREVPDPLTKWAALIALAATMVELAYLRRRGDL</sequence>
<dbReference type="InterPro" id="IPR055829">
    <property type="entry name" value="DUF7406"/>
</dbReference>
<feature type="domain" description="Aerotolerance regulator N-terminal" evidence="2">
    <location>
        <begin position="7"/>
        <end position="82"/>
    </location>
</feature>
<dbReference type="InterPro" id="IPR002035">
    <property type="entry name" value="VWF_A"/>
</dbReference>
<dbReference type="Pfam" id="PF24155">
    <property type="entry name" value="DUF7406"/>
    <property type="match status" value="1"/>
</dbReference>
<evidence type="ECO:0000259" key="2">
    <source>
        <dbReference type="Pfam" id="PF07584"/>
    </source>
</evidence>
<keyword evidence="1" id="KW-0812">Transmembrane</keyword>
<dbReference type="Gene3D" id="3.40.50.880">
    <property type="match status" value="1"/>
</dbReference>
<evidence type="ECO:0000259" key="4">
    <source>
        <dbReference type="Pfam" id="PF24155"/>
    </source>
</evidence>
<dbReference type="Proteomes" id="UP000066124">
    <property type="component" value="Chromosome"/>
</dbReference>
<dbReference type="SUPFAM" id="SSF52317">
    <property type="entry name" value="Class I glutamine amidotransferase-like"/>
    <property type="match status" value="1"/>
</dbReference>
<gene>
    <name evidence="7" type="ORF">ABY42_06165</name>
</gene>
<dbReference type="Gene3D" id="3.40.50.410">
    <property type="entry name" value="von Willebrand factor, type A domain"/>
    <property type="match status" value="1"/>
</dbReference>
<protein>
    <submittedName>
        <fullName evidence="7">Membrane protein</fullName>
    </submittedName>
</protein>
<dbReference type="KEGG" id="hgi:ABY42_06165"/>
<dbReference type="PANTHER" id="PTHR37464:SF1">
    <property type="entry name" value="BLL2463 PROTEIN"/>
    <property type="match status" value="1"/>
</dbReference>
<feature type="domain" description="DUF7406" evidence="4">
    <location>
        <begin position="485"/>
        <end position="536"/>
    </location>
</feature>
<dbReference type="Pfam" id="PF24156">
    <property type="entry name" value="DUF7407"/>
    <property type="match status" value="1"/>
</dbReference>
<dbReference type="InterPro" id="IPR024163">
    <property type="entry name" value="Aerotolerance_reg_N"/>
</dbReference>
<dbReference type="RefSeq" id="WP_050458964.1">
    <property type="nucleotide sequence ID" value="NZ_CP011947.1"/>
</dbReference>
<dbReference type="InterPro" id="IPR029062">
    <property type="entry name" value="Class_I_gatase-like"/>
</dbReference>
<dbReference type="InterPro" id="IPR055831">
    <property type="entry name" value="DUF7408"/>
</dbReference>
<proteinExistence type="predicted"/>
<evidence type="ECO:0000259" key="6">
    <source>
        <dbReference type="Pfam" id="PF24157"/>
    </source>
</evidence>